<dbReference type="RefSeq" id="XP_017979816.1">
    <property type="nucleotide sequence ID" value="XM_018124327.1"/>
</dbReference>
<dbReference type="InterPro" id="IPR007658">
    <property type="entry name" value="DUF594"/>
</dbReference>
<proteinExistence type="predicted"/>
<feature type="domain" description="DUF4220" evidence="2">
    <location>
        <begin position="111"/>
        <end position="244"/>
    </location>
</feature>
<dbReference type="KEGG" id="tcc:18594407"/>
<keyword evidence="1" id="KW-0812">Transmembrane</keyword>
<dbReference type="InterPro" id="IPR025315">
    <property type="entry name" value="DUF4220"/>
</dbReference>
<evidence type="ECO:0000313" key="3">
    <source>
        <dbReference type="Proteomes" id="UP000694886"/>
    </source>
</evidence>
<dbReference type="AlphaFoldDB" id="A0AB32WPG8"/>
<evidence type="ECO:0000256" key="1">
    <source>
        <dbReference type="SAM" id="Phobius"/>
    </source>
</evidence>
<evidence type="ECO:0000259" key="2">
    <source>
        <dbReference type="Pfam" id="PF13968"/>
    </source>
</evidence>
<reference evidence="4" key="2">
    <citation type="submission" date="2025-08" db="UniProtKB">
        <authorList>
            <consortium name="RefSeq"/>
        </authorList>
    </citation>
    <scope>IDENTIFICATION</scope>
</reference>
<dbReference type="PANTHER" id="PTHR31325">
    <property type="entry name" value="OS01G0798800 PROTEIN-RELATED"/>
    <property type="match status" value="1"/>
</dbReference>
<organism evidence="3 4">
    <name type="scientific">Theobroma cacao</name>
    <name type="common">Cacao</name>
    <name type="synonym">Cocoa</name>
    <dbReference type="NCBI Taxonomy" id="3641"/>
    <lineage>
        <taxon>Eukaryota</taxon>
        <taxon>Viridiplantae</taxon>
        <taxon>Streptophyta</taxon>
        <taxon>Embryophyta</taxon>
        <taxon>Tracheophyta</taxon>
        <taxon>Spermatophyta</taxon>
        <taxon>Magnoliopsida</taxon>
        <taxon>eudicotyledons</taxon>
        <taxon>Gunneridae</taxon>
        <taxon>Pentapetalae</taxon>
        <taxon>rosids</taxon>
        <taxon>malvids</taxon>
        <taxon>Malvales</taxon>
        <taxon>Malvaceae</taxon>
        <taxon>Byttnerioideae</taxon>
        <taxon>Theobroma</taxon>
    </lineage>
</organism>
<accession>A0AB32WPG8</accession>
<reference evidence="3" key="1">
    <citation type="journal article" date="1997" name="Nucleic Acids Res.">
        <title>tRNAscan-SE: a program for improved detection of transfer RNA genes in genomic sequence.</title>
        <authorList>
            <person name="Lowe T.M."/>
            <person name="Eddy S.R."/>
        </authorList>
    </citation>
    <scope>NUCLEOTIDE SEQUENCE [LARGE SCALE GENOMIC DNA]</scope>
    <source>
        <strain evidence="3">r\B97-61/B2</strain>
    </source>
</reference>
<dbReference type="Proteomes" id="UP000694886">
    <property type="component" value="Chromosome 7"/>
</dbReference>
<keyword evidence="1" id="KW-1133">Transmembrane helix</keyword>
<keyword evidence="1" id="KW-0472">Membrane</keyword>
<protein>
    <submittedName>
        <fullName evidence="4">Uncharacterized protein LOC18594407</fullName>
    </submittedName>
</protein>
<dbReference type="Pfam" id="PF13968">
    <property type="entry name" value="DUF4220"/>
    <property type="match status" value="1"/>
</dbReference>
<dbReference type="Gramene" id="Tc07v2_t010680.1">
    <property type="protein sequence ID" value="Tc07v2_p010680.1"/>
    <property type="gene ID" value="Tc07v2_g010680"/>
</dbReference>
<sequence length="603" mass="68288">MFGNGKIDRFGAIIFAAGYKALFGTGSRWHNHSHKELKLLFSLVSIDISGSLVLYNKPQKDAAYNCLCSILRGGQGCNICRENPLDPMADSGHGCSERLRSTPACHIGVSLLYMLGDWIATVALNSLLKSSEEQLTSPLVVFWAPFLLLHLGGPDTTTAYSLLESDGWVKHLLGLRFQLGVALYVYLEFWTITITTLTYLAIPIFIVGIIKYGERVLVLFSASDAQLQKSVFKTPTNSGIEDAHLGVDQQRVVVPLDDYLQGKGIHSKYRHLSSSISIIQEARAPIFGPQAQYLQTANSDRGIQWLTNHYNKLLKAIGSSLVSVTKTNRSGIQSMAQNSLIDYCLKARSTKFPLVPRIFDTEDFMGKYRNTSWKDVNVDLKNAIYTHLLKKREKYEQEHFDYDYLLRLLDERALTVSHETSTLSIPDWNIGGVEFTQSLLIRHIATDILFHDDHQSDLDTCTEAMSFFHKNLTHKEVINALLGLDTKSRSFFIRMGSEKKSVFFEGCQLANELQIFSSDFRWEIIAALWLEMLSYGASQCTWREHAKQLKQGEELLTRVALLMAHLGLSKNIQMVDIPKDLDEAGYQPRWDWDNLDRLAYYMV</sequence>
<name>A0AB32WPG8_THECC</name>
<dbReference type="Pfam" id="PF04578">
    <property type="entry name" value="DUF594"/>
    <property type="match status" value="1"/>
</dbReference>
<evidence type="ECO:0000313" key="4">
    <source>
        <dbReference type="RefSeq" id="XP_017979816.1"/>
    </source>
</evidence>
<dbReference type="GeneID" id="18594407"/>
<feature type="transmembrane region" description="Helical" evidence="1">
    <location>
        <begin position="183"/>
        <end position="210"/>
    </location>
</feature>
<gene>
    <name evidence="4" type="primary">LOC18594407</name>
</gene>